<protein>
    <submittedName>
        <fullName evidence="3">Uncharacterized protein</fullName>
    </submittedName>
</protein>
<feature type="chain" id="PRO_5044713710" evidence="2">
    <location>
        <begin position="27"/>
        <end position="113"/>
    </location>
</feature>
<sequence length="113" mass="12356">MKLSSSPAILSALLLIFLIHGNEVAALQHWGSNSDLCKFTSFPQRFLRLRNGVCTNLACNTACNNMFAIFGVNIVGRCEHQSCACYEGCLHPLDPPKSFRQAGTARISDPTLN</sequence>
<gene>
    <name evidence="3" type="ORF">LITE_LOCUS22426</name>
    <name evidence="4" type="ORF">LITE_LOCUS22500</name>
</gene>
<reference evidence="3" key="1">
    <citation type="submission" date="2022-08" db="EMBL/GenBank/DDBJ databases">
        <authorList>
            <person name="Gutierrez-Valencia J."/>
        </authorList>
    </citation>
    <scope>NUCLEOTIDE SEQUENCE</scope>
</reference>
<accession>A0AAV0L9S3</accession>
<evidence type="ECO:0000313" key="3">
    <source>
        <dbReference type="EMBL" id="CAI0430046.1"/>
    </source>
</evidence>
<evidence type="ECO:0000256" key="1">
    <source>
        <dbReference type="SAM" id="MobiDB-lite"/>
    </source>
</evidence>
<dbReference type="EMBL" id="CAMGYJ010000006">
    <property type="protein sequence ID" value="CAI0430046.1"/>
    <property type="molecule type" value="Genomic_DNA"/>
</dbReference>
<name>A0AAV0L9S3_9ROSI</name>
<dbReference type="EMBL" id="CAMGYJ010000006">
    <property type="protein sequence ID" value="CAI0430214.1"/>
    <property type="molecule type" value="Genomic_DNA"/>
</dbReference>
<evidence type="ECO:0000256" key="2">
    <source>
        <dbReference type="SAM" id="SignalP"/>
    </source>
</evidence>
<feature type="signal peptide" evidence="2">
    <location>
        <begin position="1"/>
        <end position="26"/>
    </location>
</feature>
<evidence type="ECO:0000313" key="4">
    <source>
        <dbReference type="EMBL" id="CAI0430214.1"/>
    </source>
</evidence>
<evidence type="ECO:0000313" key="5">
    <source>
        <dbReference type="Proteomes" id="UP001154282"/>
    </source>
</evidence>
<feature type="region of interest" description="Disordered" evidence="1">
    <location>
        <begin position="94"/>
        <end position="113"/>
    </location>
</feature>
<dbReference type="AlphaFoldDB" id="A0AAV0L9S3"/>
<dbReference type="Proteomes" id="UP001154282">
    <property type="component" value="Unassembled WGS sequence"/>
</dbReference>
<proteinExistence type="predicted"/>
<keyword evidence="2" id="KW-0732">Signal</keyword>
<comment type="caution">
    <text evidence="3">The sequence shown here is derived from an EMBL/GenBank/DDBJ whole genome shotgun (WGS) entry which is preliminary data.</text>
</comment>
<organism evidence="3 5">
    <name type="scientific">Linum tenue</name>
    <dbReference type="NCBI Taxonomy" id="586396"/>
    <lineage>
        <taxon>Eukaryota</taxon>
        <taxon>Viridiplantae</taxon>
        <taxon>Streptophyta</taxon>
        <taxon>Embryophyta</taxon>
        <taxon>Tracheophyta</taxon>
        <taxon>Spermatophyta</taxon>
        <taxon>Magnoliopsida</taxon>
        <taxon>eudicotyledons</taxon>
        <taxon>Gunneridae</taxon>
        <taxon>Pentapetalae</taxon>
        <taxon>rosids</taxon>
        <taxon>fabids</taxon>
        <taxon>Malpighiales</taxon>
        <taxon>Linaceae</taxon>
        <taxon>Linum</taxon>
    </lineage>
</organism>
<keyword evidence="5" id="KW-1185">Reference proteome</keyword>